<sequence>MTRHFPPPSLDDAAHRSLLVEAARCWRNARDTGQSVQPRLYKILASQNCEMLAPVFDSLMHLCEDALGRPVAIGEAAALSGDEHLLLGLIDGSKPRRACIDCAEGAASALDCAICSTRIMMGLTLVHDTGDVPRRMIATQTVPPVMS</sequence>
<dbReference type="PATRIC" id="fig|1267766.3.peg.2027"/>
<dbReference type="AlphaFoldDB" id="A0A0F7KW77"/>
<evidence type="ECO:0000313" key="2">
    <source>
        <dbReference type="Proteomes" id="UP000034392"/>
    </source>
</evidence>
<dbReference type="OrthoDB" id="7507791at2"/>
<dbReference type="EMBL" id="CP011452">
    <property type="protein sequence ID" value="AKH43040.1"/>
    <property type="molecule type" value="Genomic_DNA"/>
</dbReference>
<dbReference type="Proteomes" id="UP000034392">
    <property type="component" value="Chromosome"/>
</dbReference>
<gene>
    <name evidence="1" type="ORF">WYH_02005</name>
</gene>
<keyword evidence="2" id="KW-1185">Reference proteome</keyword>
<evidence type="ECO:0000313" key="1">
    <source>
        <dbReference type="EMBL" id="AKH43040.1"/>
    </source>
</evidence>
<name>A0A0F7KW77_9SPHN</name>
<dbReference type="STRING" id="1267766.WYH_02005"/>
<reference evidence="1" key="1">
    <citation type="submission" date="2015-05" db="EMBL/GenBank/DDBJ databases">
        <title>The complete genome of Altererythrobacter atlanticus strain 26DY36.</title>
        <authorList>
            <person name="Wu Y.-H."/>
            <person name="Cheng H."/>
            <person name="Wu X.-W."/>
        </authorList>
    </citation>
    <scope>NUCLEOTIDE SEQUENCE [LARGE SCALE GENOMIC DNA]</scope>
    <source>
        <strain evidence="1">26DY36</strain>
    </source>
</reference>
<protein>
    <submittedName>
        <fullName evidence="1">Uncharacterized protein</fullName>
    </submittedName>
</protein>
<dbReference type="KEGG" id="aay:WYH_02005"/>
<accession>A0A0F7KW77</accession>
<dbReference type="RefSeq" id="WP_046903697.1">
    <property type="nucleotide sequence ID" value="NZ_CP011452.2"/>
</dbReference>
<proteinExistence type="predicted"/>
<organism evidence="1 2">
    <name type="scientific">Croceibacterium atlanticum</name>
    <dbReference type="NCBI Taxonomy" id="1267766"/>
    <lineage>
        <taxon>Bacteria</taxon>
        <taxon>Pseudomonadati</taxon>
        <taxon>Pseudomonadota</taxon>
        <taxon>Alphaproteobacteria</taxon>
        <taxon>Sphingomonadales</taxon>
        <taxon>Erythrobacteraceae</taxon>
        <taxon>Croceibacterium</taxon>
    </lineage>
</organism>